<evidence type="ECO:0000313" key="3">
    <source>
        <dbReference type="Proteomes" id="UP000694564"/>
    </source>
</evidence>
<dbReference type="GeneTree" id="ENSGT00940000157145"/>
<keyword evidence="3" id="KW-1185">Reference proteome</keyword>
<reference evidence="2" key="1">
    <citation type="submission" date="2025-08" db="UniProtKB">
        <authorList>
            <consortium name="Ensembl"/>
        </authorList>
    </citation>
    <scope>IDENTIFICATION</scope>
</reference>
<keyword evidence="1" id="KW-0472">Membrane</keyword>
<keyword evidence="1" id="KW-0812">Transmembrane</keyword>
<sequence>MAAPGEPCAGPGVWNQTEQEPAVYSPLSLCFLRSAGVWLPALYLWVLGPIYLLHIQRHGRGYLRMSPLFKVKMVACTPGSKPDARGVLGTSGNLAGTP</sequence>
<accession>A0A8D2DJD4</accession>
<name>A0A8D2DJD4_SCIVU</name>
<reference evidence="2" key="2">
    <citation type="submission" date="2025-09" db="UniProtKB">
        <authorList>
            <consortium name="Ensembl"/>
        </authorList>
    </citation>
    <scope>IDENTIFICATION</scope>
</reference>
<dbReference type="OrthoDB" id="6500128at2759"/>
<evidence type="ECO:0000256" key="1">
    <source>
        <dbReference type="SAM" id="Phobius"/>
    </source>
</evidence>
<evidence type="ECO:0000313" key="2">
    <source>
        <dbReference type="Ensembl" id="ENSSVLP00005025639.1"/>
    </source>
</evidence>
<dbReference type="AlphaFoldDB" id="A0A8D2DJD4"/>
<gene>
    <name evidence="2" type="primary">ABCC6</name>
</gene>
<dbReference type="Ensembl" id="ENSSVLT00005028503.1">
    <property type="protein sequence ID" value="ENSSVLP00005025639.1"/>
    <property type="gene ID" value="ENSSVLG00005019797.1"/>
</dbReference>
<keyword evidence="1" id="KW-1133">Transmembrane helix</keyword>
<organism evidence="2 3">
    <name type="scientific">Sciurus vulgaris</name>
    <name type="common">Eurasian red squirrel</name>
    <dbReference type="NCBI Taxonomy" id="55149"/>
    <lineage>
        <taxon>Eukaryota</taxon>
        <taxon>Metazoa</taxon>
        <taxon>Chordata</taxon>
        <taxon>Craniata</taxon>
        <taxon>Vertebrata</taxon>
        <taxon>Euteleostomi</taxon>
        <taxon>Mammalia</taxon>
        <taxon>Eutheria</taxon>
        <taxon>Euarchontoglires</taxon>
        <taxon>Glires</taxon>
        <taxon>Rodentia</taxon>
        <taxon>Sciuromorpha</taxon>
        <taxon>Sciuridae</taxon>
        <taxon>Sciurinae</taxon>
        <taxon>Sciurini</taxon>
        <taxon>Sciurus</taxon>
    </lineage>
</organism>
<proteinExistence type="predicted"/>
<feature type="transmembrane region" description="Helical" evidence="1">
    <location>
        <begin position="35"/>
        <end position="55"/>
    </location>
</feature>
<dbReference type="Proteomes" id="UP000694564">
    <property type="component" value="Chromosome 18"/>
</dbReference>
<protein>
    <submittedName>
        <fullName evidence="2">ATP binding cassette subfamily C member 6</fullName>
    </submittedName>
</protein>